<protein>
    <submittedName>
        <fullName evidence="1">DUF2332 family protein</fullName>
    </submittedName>
</protein>
<sequence>MSSADPFHVYSTRCRAVRARRCREDGGVDQDAATALDVAIGARYRRFAEVEAPGRSALYADWAAGVASDAEVREVLARIPETHRQPPLVFAVTRLLGAPESDYRAWARWLAAHAAVVVAECSARSIQTNEPLRCAALLPALSLVDGPIALLEVGASAGLCLYPDRYSYRYATDDGIVALDPAAGVSAVVLESALVGTPPLRMPEIVWRAGIDLHPRDARDPDDRRWITGLAWPGETGRAERITAALDIAAAEPALMAAGDASGLLAEIAALAPRDATLVVTTPGVLAHVPRRDRAAMITAARAAGRWVTIDEPGLHDGWTAVPEPWPGRFALGLDGEIVASVDPLGASVEWLRGNSATRS</sequence>
<gene>
    <name evidence="1" type="ORF">FVP77_02125</name>
</gene>
<name>A0A5C8I266_9MICO</name>
<keyword evidence="2" id="KW-1185">Reference proteome</keyword>
<dbReference type="Pfam" id="PF10094">
    <property type="entry name" value="DUF2332"/>
    <property type="match status" value="1"/>
</dbReference>
<organism evidence="1 2">
    <name type="scientific">Microbacterium hatanonis</name>
    <dbReference type="NCBI Taxonomy" id="404366"/>
    <lineage>
        <taxon>Bacteria</taxon>
        <taxon>Bacillati</taxon>
        <taxon>Actinomycetota</taxon>
        <taxon>Actinomycetes</taxon>
        <taxon>Micrococcales</taxon>
        <taxon>Microbacteriaceae</taxon>
        <taxon>Microbacterium</taxon>
    </lineage>
</organism>
<dbReference type="Proteomes" id="UP000321034">
    <property type="component" value="Unassembled WGS sequence"/>
</dbReference>
<evidence type="ECO:0000313" key="2">
    <source>
        <dbReference type="Proteomes" id="UP000321034"/>
    </source>
</evidence>
<proteinExistence type="predicted"/>
<dbReference type="OrthoDB" id="8899077at2"/>
<comment type="caution">
    <text evidence="1">The sequence shown here is derived from an EMBL/GenBank/DDBJ whole genome shotgun (WGS) entry which is preliminary data.</text>
</comment>
<reference evidence="1 2" key="1">
    <citation type="submission" date="2019-08" db="EMBL/GenBank/DDBJ databases">
        <authorList>
            <person name="Dong K."/>
        </authorList>
    </citation>
    <scope>NUCLEOTIDE SEQUENCE [LARGE SCALE GENOMIC DNA]</scope>
    <source>
        <strain evidence="1 2">JCM14558</strain>
    </source>
</reference>
<dbReference type="InterPro" id="IPR011200">
    <property type="entry name" value="UCP012608"/>
</dbReference>
<dbReference type="AlphaFoldDB" id="A0A5C8I266"/>
<accession>A0A5C8I266</accession>
<dbReference type="EMBL" id="VRSV01000001">
    <property type="protein sequence ID" value="TXK12301.1"/>
    <property type="molecule type" value="Genomic_DNA"/>
</dbReference>
<evidence type="ECO:0000313" key="1">
    <source>
        <dbReference type="EMBL" id="TXK12301.1"/>
    </source>
</evidence>